<protein>
    <submittedName>
        <fullName evidence="2">Uncharacterized protein</fullName>
    </submittedName>
</protein>
<dbReference type="EMBL" id="ADZX01000563">
    <property type="protein sequence ID" value="EFK96133.1"/>
    <property type="molecule type" value="Genomic_DNA"/>
</dbReference>
<proteinExistence type="inferred from homology"/>
<dbReference type="SUPFAM" id="SSF143120">
    <property type="entry name" value="YefM-like"/>
    <property type="match status" value="1"/>
</dbReference>
<sequence length="72" mass="8195">IFDEAQTMSPIVILNNNKPDVAIVNINFLESLLEKVRKVELEDALDSLAVYKKEKKEGKLKKLRSPNDLLTL</sequence>
<reference evidence="2" key="1">
    <citation type="submission" date="2010-07" db="EMBL/GenBank/DDBJ databases">
        <authorList>
            <consortium name="CONSOLIDER consortium CSD2007-00005"/>
            <person name="Guazzaroni M.-E."/>
            <person name="Richter M."/>
            <person name="Garcia-Salamanca A."/>
            <person name="Yarza P."/>
            <person name="Ferrer M."/>
        </authorList>
    </citation>
    <scope>NUCLEOTIDE SEQUENCE</scope>
</reference>
<dbReference type="AlphaFoldDB" id="D9PJY5"/>
<dbReference type="InterPro" id="IPR036165">
    <property type="entry name" value="YefM-like_sf"/>
</dbReference>
<reference evidence="2" key="2">
    <citation type="journal article" date="2011" name="Microb. Ecol.">
        <title>Taxonomic and Functional Metagenomic Profiling of the Microbial Community in the Anoxic Sediment of a Sub-saline Shallow Lake (Laguna de Carrizo, Central Spain).</title>
        <authorList>
            <person name="Ferrer M."/>
            <person name="Guazzaroni M.E."/>
            <person name="Richter M."/>
            <person name="Garcia-Salamanca A."/>
            <person name="Yarza P."/>
            <person name="Suarez-Suarez A."/>
            <person name="Solano J."/>
            <person name="Alcaide M."/>
            <person name="van Dillewijn P."/>
            <person name="Molina-Henares M.A."/>
            <person name="Lopez-Cortes N."/>
            <person name="Al-Ramahi Y."/>
            <person name="Guerrero C."/>
            <person name="Acosta A."/>
            <person name="de Eugenio L.I."/>
            <person name="Martinez V."/>
            <person name="Marques S."/>
            <person name="Rojo F."/>
            <person name="Santero E."/>
            <person name="Genilloud O."/>
            <person name="Perez-Perez J."/>
            <person name="Rossello-Mora R."/>
            <person name="Ramos J.L."/>
        </authorList>
    </citation>
    <scope>NUCLEOTIDE SEQUENCE</scope>
</reference>
<evidence type="ECO:0000313" key="2">
    <source>
        <dbReference type="EMBL" id="EFK96133.1"/>
    </source>
</evidence>
<organism evidence="2">
    <name type="scientific">sediment metagenome</name>
    <dbReference type="NCBI Taxonomy" id="749907"/>
    <lineage>
        <taxon>unclassified sequences</taxon>
        <taxon>metagenomes</taxon>
        <taxon>ecological metagenomes</taxon>
    </lineage>
</organism>
<comment type="caution">
    <text evidence="2">The sequence shown here is derived from an EMBL/GenBank/DDBJ whole genome shotgun (WGS) entry which is preliminary data.</text>
</comment>
<feature type="non-terminal residue" evidence="2">
    <location>
        <position position="1"/>
    </location>
</feature>
<evidence type="ECO:0000256" key="1">
    <source>
        <dbReference type="ARBA" id="ARBA00009981"/>
    </source>
</evidence>
<accession>D9PJY5</accession>
<gene>
    <name evidence="2" type="ORF">LDC_1848</name>
</gene>
<name>D9PJY5_9ZZZZ</name>
<comment type="similarity">
    <text evidence="1">Belongs to the phD/YefM antitoxin family.</text>
</comment>